<reference evidence="1" key="2">
    <citation type="journal article" date="2015" name="Fish Shellfish Immunol.">
        <title>Early steps in the European eel (Anguilla anguilla)-Vibrio vulnificus interaction in the gills: Role of the RtxA13 toxin.</title>
        <authorList>
            <person name="Callol A."/>
            <person name="Pajuelo D."/>
            <person name="Ebbesson L."/>
            <person name="Teles M."/>
            <person name="MacKenzie S."/>
            <person name="Amaro C."/>
        </authorList>
    </citation>
    <scope>NUCLEOTIDE SEQUENCE</scope>
</reference>
<dbReference type="EMBL" id="GBXM01104228">
    <property type="protein sequence ID" value="JAH04349.1"/>
    <property type="molecule type" value="Transcribed_RNA"/>
</dbReference>
<name>A0A0E9PIL8_ANGAN</name>
<dbReference type="AlphaFoldDB" id="A0A0E9PIL8"/>
<protein>
    <submittedName>
        <fullName evidence="1">Uncharacterized protein</fullName>
    </submittedName>
</protein>
<organism evidence="1">
    <name type="scientific">Anguilla anguilla</name>
    <name type="common">European freshwater eel</name>
    <name type="synonym">Muraena anguilla</name>
    <dbReference type="NCBI Taxonomy" id="7936"/>
    <lineage>
        <taxon>Eukaryota</taxon>
        <taxon>Metazoa</taxon>
        <taxon>Chordata</taxon>
        <taxon>Craniata</taxon>
        <taxon>Vertebrata</taxon>
        <taxon>Euteleostomi</taxon>
        <taxon>Actinopterygii</taxon>
        <taxon>Neopterygii</taxon>
        <taxon>Teleostei</taxon>
        <taxon>Anguilliformes</taxon>
        <taxon>Anguillidae</taxon>
        <taxon>Anguilla</taxon>
    </lineage>
</organism>
<evidence type="ECO:0000313" key="1">
    <source>
        <dbReference type="EMBL" id="JAH04349.1"/>
    </source>
</evidence>
<sequence length="18" mass="2084">MCFHSFPRFISSNITSPL</sequence>
<reference evidence="1" key="1">
    <citation type="submission" date="2014-11" db="EMBL/GenBank/DDBJ databases">
        <authorList>
            <person name="Amaro Gonzalez C."/>
        </authorList>
    </citation>
    <scope>NUCLEOTIDE SEQUENCE</scope>
</reference>
<proteinExistence type="predicted"/>
<accession>A0A0E9PIL8</accession>